<dbReference type="Proteomes" id="UP001266305">
    <property type="component" value="Unassembled WGS sequence"/>
</dbReference>
<evidence type="ECO:0000313" key="2">
    <source>
        <dbReference type="Proteomes" id="UP001266305"/>
    </source>
</evidence>
<evidence type="ECO:0000313" key="1">
    <source>
        <dbReference type="EMBL" id="KAK2082251.1"/>
    </source>
</evidence>
<proteinExistence type="predicted"/>
<name>A0ABQ9TBZ5_SAGOE</name>
<dbReference type="EMBL" id="JASSZA010000043">
    <property type="protein sequence ID" value="KAK2082251.1"/>
    <property type="molecule type" value="Genomic_DNA"/>
</dbReference>
<protein>
    <submittedName>
        <fullName evidence="1">Uncharacterized protein</fullName>
    </submittedName>
</protein>
<reference evidence="1 2" key="1">
    <citation type="submission" date="2023-05" db="EMBL/GenBank/DDBJ databases">
        <title>B98-5 Cell Line De Novo Hybrid Assembly: An Optical Mapping Approach.</title>
        <authorList>
            <person name="Kananen K."/>
            <person name="Auerbach J.A."/>
            <person name="Kautto E."/>
            <person name="Blachly J.S."/>
        </authorList>
    </citation>
    <scope>NUCLEOTIDE SEQUENCE [LARGE SCALE GENOMIC DNA]</scope>
    <source>
        <strain evidence="1">B95-8</strain>
        <tissue evidence="1">Cell line</tissue>
    </source>
</reference>
<accession>A0ABQ9TBZ5</accession>
<gene>
    <name evidence="1" type="ORF">P7K49_039476</name>
</gene>
<organism evidence="1 2">
    <name type="scientific">Saguinus oedipus</name>
    <name type="common">Cotton-top tamarin</name>
    <name type="synonym">Oedipomidas oedipus</name>
    <dbReference type="NCBI Taxonomy" id="9490"/>
    <lineage>
        <taxon>Eukaryota</taxon>
        <taxon>Metazoa</taxon>
        <taxon>Chordata</taxon>
        <taxon>Craniata</taxon>
        <taxon>Vertebrata</taxon>
        <taxon>Euteleostomi</taxon>
        <taxon>Mammalia</taxon>
        <taxon>Eutheria</taxon>
        <taxon>Euarchontoglires</taxon>
        <taxon>Primates</taxon>
        <taxon>Haplorrhini</taxon>
        <taxon>Platyrrhini</taxon>
        <taxon>Cebidae</taxon>
        <taxon>Callitrichinae</taxon>
        <taxon>Saguinus</taxon>
    </lineage>
</organism>
<keyword evidence="2" id="KW-1185">Reference proteome</keyword>
<sequence length="188" mass="20763">MQEQAHLLVHCLALNRCSAELWNQVNAHPRAHNHSTNAGIVGGSQQVVGDGGHSFSKLQSSPARNRHSLRSSWMLLLESVSPSVNPTPSMHSTMASCKIFKFPVPQSGCSWPLPLRWMHLHHCISSCVQQPPLVSHVHLSPHRPPPTRTTSSLLEVCFSLGRKDKADLSAGSLSVEQKWEMKMETVTN</sequence>
<comment type="caution">
    <text evidence="1">The sequence shown here is derived from an EMBL/GenBank/DDBJ whole genome shotgun (WGS) entry which is preliminary data.</text>
</comment>